<accession>A0A0C3ASH9</accession>
<evidence type="ECO:0000256" key="3">
    <source>
        <dbReference type="SAM" id="Coils"/>
    </source>
</evidence>
<dbReference type="PANTHER" id="PTHR21737">
    <property type="entry name" value="POLYGLUTAMINE BINDING PROTEIN 1/MARVEL MEMBRANE-ASSOCIATING DOMAIN CONTAINING 3"/>
    <property type="match status" value="1"/>
</dbReference>
<gene>
    <name evidence="7" type="ORF">SCLCIDRAFT_20873</name>
</gene>
<dbReference type="GO" id="GO:0005681">
    <property type="term" value="C:spliceosomal complex"/>
    <property type="evidence" value="ECO:0007669"/>
    <property type="project" value="TreeGrafter"/>
</dbReference>
<feature type="region of interest" description="Disordered" evidence="4">
    <location>
        <begin position="1"/>
        <end position="103"/>
    </location>
</feature>
<feature type="domain" description="Splicing factor cactin central" evidence="6">
    <location>
        <begin position="187"/>
        <end position="372"/>
    </location>
</feature>
<name>A0A0C3ASH9_9AGAM</name>
<evidence type="ECO:0000256" key="4">
    <source>
        <dbReference type="SAM" id="MobiDB-lite"/>
    </source>
</evidence>
<reference evidence="7 8" key="1">
    <citation type="submission" date="2014-04" db="EMBL/GenBank/DDBJ databases">
        <authorList>
            <consortium name="DOE Joint Genome Institute"/>
            <person name="Kuo A."/>
            <person name="Kohler A."/>
            <person name="Nagy L.G."/>
            <person name="Floudas D."/>
            <person name="Copeland A."/>
            <person name="Barry K.W."/>
            <person name="Cichocki N."/>
            <person name="Veneault-Fourrey C."/>
            <person name="LaButti K."/>
            <person name="Lindquist E.A."/>
            <person name="Lipzen A."/>
            <person name="Lundell T."/>
            <person name="Morin E."/>
            <person name="Murat C."/>
            <person name="Sun H."/>
            <person name="Tunlid A."/>
            <person name="Henrissat B."/>
            <person name="Grigoriev I.V."/>
            <person name="Hibbett D.S."/>
            <person name="Martin F."/>
            <person name="Nordberg H.P."/>
            <person name="Cantor M.N."/>
            <person name="Hua S.X."/>
        </authorList>
    </citation>
    <scope>NUCLEOTIDE SEQUENCE [LARGE SCALE GENOMIC DNA]</scope>
    <source>
        <strain evidence="7 8">Foug A</strain>
    </source>
</reference>
<evidence type="ECO:0000313" key="8">
    <source>
        <dbReference type="Proteomes" id="UP000053989"/>
    </source>
</evidence>
<dbReference type="PANTHER" id="PTHR21737:SF4">
    <property type="entry name" value="SPLICING FACTOR CACTIN"/>
    <property type="match status" value="1"/>
</dbReference>
<dbReference type="Pfam" id="PF09732">
    <property type="entry name" value="CactinC_cactus"/>
    <property type="match status" value="1"/>
</dbReference>
<evidence type="ECO:0000259" key="5">
    <source>
        <dbReference type="Pfam" id="PF09732"/>
    </source>
</evidence>
<dbReference type="Pfam" id="PF10312">
    <property type="entry name" value="Cactin_mid"/>
    <property type="match status" value="1"/>
</dbReference>
<sequence length="662" mass="77973">MTRHGSRSPTRNERNYEARHGTPEDPPKRRRSQSRDRDYSTWKQRGHNDSKPDEDDLHRVRDRSASRDRDQHRKEKKRKRDRSEERRAKKAEKRRIIEEEEARQVAELSVYSATDNPFHDVNLGQQFRWHKKNEKEKKQGLSAVEAQRRDVIRRQDAKEELERLNKRRAEREAEQRLREEEEIRMQRLTESAQMSEWLAKDEQFQLDQERSRATIRIKEKRAKAIDFLALNLRYVQPADSDDVDAGLEIDLDEPYNILDNLTPAQVEELHDDIERYLSLEESEVNIDFWTNMMVVCKDRLDKIKGTVTAAAAAVESDITALLAGKSYEHLAVLQKQIQAKLTSGEPVDTDYWEALLKKLIVWKAKAKLKSLHEVVVRNRLEQLRKRQRDEALQAQEELLAGVARAATEGMRGVRSNASFMVSGEPDLPPETIEPYDRSMSPHLIDIMELSAEERGIEIVAERDQLRALMEQRRAVAESRYVPKNTQPVVEEEPPEAPISTDLSDALYRAEAEKELEEEEELFNMEENIAQPASYTWEDKWRPRKPRYFNRVHTGYEWNKYNQTHYDLDNPPPKVVQGYKASFNIFYPDLIDKTKAPTYKIVKEPGNDDTVLLHFTAGPPYEDIAFRIVNREWEFSHKRGFRSSFDRGCMSLWFHFRRNFYRK</sequence>
<dbReference type="GO" id="GO:0045292">
    <property type="term" value="P:mRNA cis splicing, via spliceosome"/>
    <property type="evidence" value="ECO:0007669"/>
    <property type="project" value="TreeGrafter"/>
</dbReference>
<dbReference type="AlphaFoldDB" id="A0A0C3ASH9"/>
<dbReference type="STRING" id="1036808.A0A0C3ASH9"/>
<dbReference type="Proteomes" id="UP000053989">
    <property type="component" value="Unassembled WGS sequence"/>
</dbReference>
<evidence type="ECO:0000313" key="7">
    <source>
        <dbReference type="EMBL" id="KIM67897.1"/>
    </source>
</evidence>
<keyword evidence="8" id="KW-1185">Reference proteome</keyword>
<dbReference type="FunCoup" id="A0A0C3ASH9">
    <property type="interactions" value="678"/>
</dbReference>
<dbReference type="InterPro" id="IPR018816">
    <property type="entry name" value="Cactin_central"/>
</dbReference>
<dbReference type="SMART" id="SM01050">
    <property type="entry name" value="CactinC_cactus"/>
    <property type="match status" value="1"/>
</dbReference>
<dbReference type="HOGENOM" id="CLU_011759_2_1_1"/>
<organism evidence="7 8">
    <name type="scientific">Scleroderma citrinum Foug A</name>
    <dbReference type="NCBI Taxonomy" id="1036808"/>
    <lineage>
        <taxon>Eukaryota</taxon>
        <taxon>Fungi</taxon>
        <taxon>Dikarya</taxon>
        <taxon>Basidiomycota</taxon>
        <taxon>Agaricomycotina</taxon>
        <taxon>Agaricomycetes</taxon>
        <taxon>Agaricomycetidae</taxon>
        <taxon>Boletales</taxon>
        <taxon>Sclerodermatineae</taxon>
        <taxon>Sclerodermataceae</taxon>
        <taxon>Scleroderma</taxon>
    </lineage>
</organism>
<dbReference type="InterPro" id="IPR019134">
    <property type="entry name" value="Cactin_C"/>
</dbReference>
<evidence type="ECO:0000256" key="2">
    <source>
        <dbReference type="ARBA" id="ARBA00034534"/>
    </source>
</evidence>
<evidence type="ECO:0000256" key="1">
    <source>
        <dbReference type="ARBA" id="ARBA00006895"/>
    </source>
</evidence>
<dbReference type="OrthoDB" id="265955at2759"/>
<keyword evidence="3" id="KW-0175">Coiled coil</keyword>
<protein>
    <recommendedName>
        <fullName evidence="2">Splicing factor Cactin</fullName>
    </recommendedName>
</protein>
<dbReference type="EMBL" id="KN822011">
    <property type="protein sequence ID" value="KIM67897.1"/>
    <property type="molecule type" value="Genomic_DNA"/>
</dbReference>
<dbReference type="GO" id="GO:0005737">
    <property type="term" value="C:cytoplasm"/>
    <property type="evidence" value="ECO:0007669"/>
    <property type="project" value="TreeGrafter"/>
</dbReference>
<dbReference type="InParanoid" id="A0A0C3ASH9"/>
<evidence type="ECO:0000259" key="6">
    <source>
        <dbReference type="Pfam" id="PF10312"/>
    </source>
</evidence>
<feature type="compositionally biased region" description="Basic and acidic residues" evidence="4">
    <location>
        <begin position="10"/>
        <end position="73"/>
    </location>
</feature>
<comment type="similarity">
    <text evidence="1">Belongs to the CACTIN family.</text>
</comment>
<reference evidence="8" key="2">
    <citation type="submission" date="2015-01" db="EMBL/GenBank/DDBJ databases">
        <title>Evolutionary Origins and Diversification of the Mycorrhizal Mutualists.</title>
        <authorList>
            <consortium name="DOE Joint Genome Institute"/>
            <consortium name="Mycorrhizal Genomics Consortium"/>
            <person name="Kohler A."/>
            <person name="Kuo A."/>
            <person name="Nagy L.G."/>
            <person name="Floudas D."/>
            <person name="Copeland A."/>
            <person name="Barry K.W."/>
            <person name="Cichocki N."/>
            <person name="Veneault-Fourrey C."/>
            <person name="LaButti K."/>
            <person name="Lindquist E.A."/>
            <person name="Lipzen A."/>
            <person name="Lundell T."/>
            <person name="Morin E."/>
            <person name="Murat C."/>
            <person name="Riley R."/>
            <person name="Ohm R."/>
            <person name="Sun H."/>
            <person name="Tunlid A."/>
            <person name="Henrissat B."/>
            <person name="Grigoriev I.V."/>
            <person name="Hibbett D.S."/>
            <person name="Martin F."/>
        </authorList>
    </citation>
    <scope>NUCLEOTIDE SEQUENCE [LARGE SCALE GENOMIC DNA]</scope>
    <source>
        <strain evidence="8">Foug A</strain>
    </source>
</reference>
<feature type="domain" description="Splicing factor Cactin C-terminal" evidence="5">
    <location>
        <begin position="536"/>
        <end position="662"/>
    </location>
</feature>
<feature type="coiled-coil region" evidence="3">
    <location>
        <begin position="154"/>
        <end position="191"/>
    </location>
</feature>
<proteinExistence type="inferred from homology"/>